<protein>
    <submittedName>
        <fullName evidence="2">Uncharacterized protein</fullName>
    </submittedName>
</protein>
<dbReference type="Proteomes" id="UP000887565">
    <property type="component" value="Unplaced"/>
</dbReference>
<evidence type="ECO:0000313" key="2">
    <source>
        <dbReference type="WBParaSite" id="nRc.2.0.1.t10949-RA"/>
    </source>
</evidence>
<keyword evidence="1" id="KW-1185">Reference proteome</keyword>
<dbReference type="WBParaSite" id="nRc.2.0.1.t10949-RA">
    <property type="protein sequence ID" value="nRc.2.0.1.t10949-RA"/>
    <property type="gene ID" value="nRc.2.0.1.g10949"/>
</dbReference>
<organism evidence="1 2">
    <name type="scientific">Romanomermis culicivorax</name>
    <name type="common">Nematode worm</name>
    <dbReference type="NCBI Taxonomy" id="13658"/>
    <lineage>
        <taxon>Eukaryota</taxon>
        <taxon>Metazoa</taxon>
        <taxon>Ecdysozoa</taxon>
        <taxon>Nematoda</taxon>
        <taxon>Enoplea</taxon>
        <taxon>Dorylaimia</taxon>
        <taxon>Mermithida</taxon>
        <taxon>Mermithoidea</taxon>
        <taxon>Mermithidae</taxon>
        <taxon>Romanomermis</taxon>
    </lineage>
</organism>
<dbReference type="AlphaFoldDB" id="A0A915I9U9"/>
<sequence length="82" mass="9475">MITVEKYCFIFLRSSTVYDESNKAENLRLFTLTNGRYGNETGAGETVIQQYGAIRYYSTAALRRRQQYENAVSIYNNKRASV</sequence>
<name>A0A915I9U9_ROMCU</name>
<reference evidence="2" key="1">
    <citation type="submission" date="2022-11" db="UniProtKB">
        <authorList>
            <consortium name="WormBaseParasite"/>
        </authorList>
    </citation>
    <scope>IDENTIFICATION</scope>
</reference>
<evidence type="ECO:0000313" key="1">
    <source>
        <dbReference type="Proteomes" id="UP000887565"/>
    </source>
</evidence>
<proteinExistence type="predicted"/>
<accession>A0A915I9U9</accession>